<dbReference type="InterPro" id="IPR003593">
    <property type="entry name" value="AAA+_ATPase"/>
</dbReference>
<protein>
    <submittedName>
        <fullName evidence="7">P-loop nucleoside triphosphate hydrolase superfamily protein</fullName>
    </submittedName>
</protein>
<dbReference type="InterPro" id="IPR003960">
    <property type="entry name" value="ATPase_AAA_CS"/>
</dbReference>
<dbReference type="PANTHER" id="PTHR45644">
    <property type="entry name" value="AAA ATPASE, PUTATIVE (AFU_ORTHOLOGUE AFUA_2G12920)-RELATED-RELATED"/>
    <property type="match status" value="1"/>
</dbReference>
<dbReference type="SUPFAM" id="SSF52540">
    <property type="entry name" value="P-loop containing nucleoside triphosphate hydrolases"/>
    <property type="match status" value="1"/>
</dbReference>
<evidence type="ECO:0000256" key="1">
    <source>
        <dbReference type="ARBA" id="ARBA00004173"/>
    </source>
</evidence>
<comment type="caution">
    <text evidence="7">The sequence shown here is derived from an EMBL/GenBank/DDBJ whole genome shotgun (WGS) entry which is preliminary data.</text>
</comment>
<keyword evidence="2 5" id="KW-0547">Nucleotide-binding</keyword>
<dbReference type="GO" id="GO:0005741">
    <property type="term" value="C:mitochondrial outer membrane"/>
    <property type="evidence" value="ECO:0007669"/>
    <property type="project" value="TreeGrafter"/>
</dbReference>
<keyword evidence="3 5" id="KW-0067">ATP-binding</keyword>
<dbReference type="PANTHER" id="PTHR45644:SF85">
    <property type="entry name" value="P-LOOP CONTAINING NUCLEOSIDE TRIPHOSPHATE HYDROLASES SUPERFAMILY PROTEIN"/>
    <property type="match status" value="1"/>
</dbReference>
<comment type="similarity">
    <text evidence="5">Belongs to the AAA ATPase family.</text>
</comment>
<organism evidence="7 8">
    <name type="scientific">Trifolium medium</name>
    <dbReference type="NCBI Taxonomy" id="97028"/>
    <lineage>
        <taxon>Eukaryota</taxon>
        <taxon>Viridiplantae</taxon>
        <taxon>Streptophyta</taxon>
        <taxon>Embryophyta</taxon>
        <taxon>Tracheophyta</taxon>
        <taxon>Spermatophyta</taxon>
        <taxon>Magnoliopsida</taxon>
        <taxon>eudicotyledons</taxon>
        <taxon>Gunneridae</taxon>
        <taxon>Pentapetalae</taxon>
        <taxon>rosids</taxon>
        <taxon>fabids</taxon>
        <taxon>Fabales</taxon>
        <taxon>Fabaceae</taxon>
        <taxon>Papilionoideae</taxon>
        <taxon>50 kb inversion clade</taxon>
        <taxon>NPAAA clade</taxon>
        <taxon>Hologalegina</taxon>
        <taxon>IRL clade</taxon>
        <taxon>Trifolieae</taxon>
        <taxon>Trifolium</taxon>
    </lineage>
</organism>
<dbReference type="AlphaFoldDB" id="A0A392N146"/>
<dbReference type="InterPro" id="IPR003959">
    <property type="entry name" value="ATPase_AAA_core"/>
</dbReference>
<comment type="subcellular location">
    <subcellularLocation>
        <location evidence="1">Mitochondrion</location>
    </subcellularLocation>
</comment>
<reference evidence="7 8" key="1">
    <citation type="journal article" date="2018" name="Front. Plant Sci.">
        <title>Red Clover (Trifolium pratense) and Zigzag Clover (T. medium) - A Picture of Genomic Similarities and Differences.</title>
        <authorList>
            <person name="Dluhosova J."/>
            <person name="Istvanek J."/>
            <person name="Nedelnik J."/>
            <person name="Repkova J."/>
        </authorList>
    </citation>
    <scope>NUCLEOTIDE SEQUENCE [LARGE SCALE GENOMIC DNA]</scope>
    <source>
        <strain evidence="8">cv. 10/8</strain>
        <tissue evidence="7">Leaf</tissue>
    </source>
</reference>
<evidence type="ECO:0000256" key="2">
    <source>
        <dbReference type="ARBA" id="ARBA00022741"/>
    </source>
</evidence>
<sequence length="264" mass="29719">EVAPDNEFEKRIRPEVIPANEIDVTFADIGALEETKESLQELVMLPLRRPDLFTGGLLKPCRGILLFGPPGTGKTMLAKAIAKEAGASFINVSMSTITSKWFGEDEKNVRALFTLAAKVSPTIIFVDEVDSMLGQRTRVGEHEAMRKIKNEFMSHWDGLTTKQGERILVLAATNRPFDLDEAIIRRFERRIMVGLPSVENREKILRTLLAKEKVDKEIDFKELATMTEGYTGSDLKVFCLIFSDIVFNGLNYVALQVLLLYMSF</sequence>
<dbReference type="SMART" id="SM00382">
    <property type="entry name" value="AAA"/>
    <property type="match status" value="1"/>
</dbReference>
<keyword evidence="7" id="KW-0378">Hydrolase</keyword>
<evidence type="ECO:0000313" key="7">
    <source>
        <dbReference type="EMBL" id="MCH92909.1"/>
    </source>
</evidence>
<name>A0A392N146_9FABA</name>
<dbReference type="Gene3D" id="3.40.50.300">
    <property type="entry name" value="P-loop containing nucleotide triphosphate hydrolases"/>
    <property type="match status" value="1"/>
</dbReference>
<keyword evidence="4" id="KW-0496">Mitochondrion</keyword>
<evidence type="ECO:0000256" key="5">
    <source>
        <dbReference type="RuleBase" id="RU003651"/>
    </source>
</evidence>
<feature type="non-terminal residue" evidence="7">
    <location>
        <position position="1"/>
    </location>
</feature>
<dbReference type="PROSITE" id="PS00674">
    <property type="entry name" value="AAA"/>
    <property type="match status" value="1"/>
</dbReference>
<dbReference type="GO" id="GO:0005524">
    <property type="term" value="F:ATP binding"/>
    <property type="evidence" value="ECO:0007669"/>
    <property type="project" value="UniProtKB-KW"/>
</dbReference>
<evidence type="ECO:0000256" key="4">
    <source>
        <dbReference type="ARBA" id="ARBA00023128"/>
    </source>
</evidence>
<keyword evidence="8" id="KW-1185">Reference proteome</keyword>
<accession>A0A392N146</accession>
<evidence type="ECO:0000259" key="6">
    <source>
        <dbReference type="SMART" id="SM00382"/>
    </source>
</evidence>
<dbReference type="InterPro" id="IPR027417">
    <property type="entry name" value="P-loop_NTPase"/>
</dbReference>
<dbReference type="InterPro" id="IPR051701">
    <property type="entry name" value="Mito_OM_Translocase_MSP1"/>
</dbReference>
<evidence type="ECO:0000256" key="3">
    <source>
        <dbReference type="ARBA" id="ARBA00022840"/>
    </source>
</evidence>
<dbReference type="FunFam" id="3.40.50.300:FF:000416">
    <property type="entry name" value="p-loop nucleoside triphosphate hydrolase superfamily protein"/>
    <property type="match status" value="1"/>
</dbReference>
<dbReference type="Gene3D" id="1.10.8.60">
    <property type="match status" value="1"/>
</dbReference>
<dbReference type="Pfam" id="PF00004">
    <property type="entry name" value="AAA"/>
    <property type="match status" value="1"/>
</dbReference>
<proteinExistence type="inferred from homology"/>
<evidence type="ECO:0000313" key="8">
    <source>
        <dbReference type="Proteomes" id="UP000265520"/>
    </source>
</evidence>
<feature type="domain" description="AAA+ ATPase" evidence="6">
    <location>
        <begin position="60"/>
        <end position="197"/>
    </location>
</feature>
<dbReference type="Proteomes" id="UP000265520">
    <property type="component" value="Unassembled WGS sequence"/>
</dbReference>
<dbReference type="EMBL" id="LXQA010023748">
    <property type="protein sequence ID" value="MCH92909.1"/>
    <property type="molecule type" value="Genomic_DNA"/>
</dbReference>
<dbReference type="GO" id="GO:0016887">
    <property type="term" value="F:ATP hydrolysis activity"/>
    <property type="evidence" value="ECO:0007669"/>
    <property type="project" value="InterPro"/>
</dbReference>